<organism evidence="9 10">
    <name type="scientific">Segatella salivae DSM 15606</name>
    <dbReference type="NCBI Taxonomy" id="888832"/>
    <lineage>
        <taxon>Bacteria</taxon>
        <taxon>Pseudomonadati</taxon>
        <taxon>Bacteroidota</taxon>
        <taxon>Bacteroidia</taxon>
        <taxon>Bacteroidales</taxon>
        <taxon>Prevotellaceae</taxon>
        <taxon>Segatella</taxon>
    </lineage>
</organism>
<dbReference type="PROSITE" id="PS50902">
    <property type="entry name" value="FLAVODOXIN_LIKE"/>
    <property type="match status" value="1"/>
</dbReference>
<dbReference type="InterPro" id="IPR008254">
    <property type="entry name" value="Flavodoxin/NO_synth"/>
</dbReference>
<evidence type="ECO:0000256" key="3">
    <source>
        <dbReference type="ARBA" id="ARBA00022448"/>
    </source>
</evidence>
<dbReference type="GO" id="GO:0009055">
    <property type="term" value="F:electron transfer activity"/>
    <property type="evidence" value="ECO:0007669"/>
    <property type="project" value="UniProtKB-UniRule"/>
</dbReference>
<dbReference type="eggNOG" id="COG0716">
    <property type="taxonomic scope" value="Bacteria"/>
</dbReference>
<proteinExistence type="inferred from homology"/>
<evidence type="ECO:0000256" key="4">
    <source>
        <dbReference type="ARBA" id="ARBA00022630"/>
    </source>
</evidence>
<dbReference type="AlphaFoldDB" id="E6MRL8"/>
<reference evidence="9 10" key="1">
    <citation type="submission" date="2010-12" db="EMBL/GenBank/DDBJ databases">
        <authorList>
            <person name="Muzny D."/>
            <person name="Qin X."/>
            <person name="Deng J."/>
            <person name="Jiang H."/>
            <person name="Liu Y."/>
            <person name="Qu J."/>
            <person name="Song X.-Z."/>
            <person name="Zhang L."/>
            <person name="Thornton R."/>
            <person name="Coyle M."/>
            <person name="Francisco L."/>
            <person name="Jackson L."/>
            <person name="Javaid M."/>
            <person name="Korchina V."/>
            <person name="Kovar C."/>
            <person name="Mata R."/>
            <person name="Mathew T."/>
            <person name="Ngo R."/>
            <person name="Nguyen L."/>
            <person name="Nguyen N."/>
            <person name="Okwuonu G."/>
            <person name="Ongeri F."/>
            <person name="Pham C."/>
            <person name="Simmons D."/>
            <person name="Wilczek-Boney K."/>
            <person name="Hale W."/>
            <person name="Jakkamsetti A."/>
            <person name="Pham P."/>
            <person name="Ruth R."/>
            <person name="San Lucas F."/>
            <person name="Warren J."/>
            <person name="Zhang J."/>
            <person name="Zhao Z."/>
            <person name="Zhou C."/>
            <person name="Zhu D."/>
            <person name="Lee S."/>
            <person name="Bess C."/>
            <person name="Blankenburg K."/>
            <person name="Forbes L."/>
            <person name="Fu Q."/>
            <person name="Gubbala S."/>
            <person name="Hirani K."/>
            <person name="Jayaseelan J.C."/>
            <person name="Lara F."/>
            <person name="Munidasa M."/>
            <person name="Palculict T."/>
            <person name="Patil S."/>
            <person name="Pu L.-L."/>
            <person name="Saada N."/>
            <person name="Tang L."/>
            <person name="Weissenberger G."/>
            <person name="Zhu Y."/>
            <person name="Hemphill L."/>
            <person name="Shang Y."/>
            <person name="Youmans B."/>
            <person name="Ayvaz T."/>
            <person name="Ross M."/>
            <person name="Santibanez J."/>
            <person name="Aqrawi P."/>
            <person name="Gross S."/>
            <person name="Joshi V."/>
            <person name="Fowler G."/>
            <person name="Nazareth L."/>
            <person name="Reid J."/>
            <person name="Worley K."/>
            <person name="Petrosino J."/>
            <person name="Highlander S."/>
            <person name="Gibbs R."/>
        </authorList>
    </citation>
    <scope>NUCLEOTIDE SEQUENCE [LARGE SCALE GENOMIC DNA]</scope>
    <source>
        <strain evidence="9 10">DSM 15606</strain>
    </source>
</reference>
<dbReference type="NCBIfam" id="TIGR01752">
    <property type="entry name" value="flav_long"/>
    <property type="match status" value="1"/>
</dbReference>
<dbReference type="PIRSF" id="PIRSF038996">
    <property type="entry name" value="FldA"/>
    <property type="match status" value="1"/>
</dbReference>
<dbReference type="NCBIfam" id="NF006739">
    <property type="entry name" value="PRK09267.1-5"/>
    <property type="match status" value="1"/>
</dbReference>
<evidence type="ECO:0000256" key="5">
    <source>
        <dbReference type="ARBA" id="ARBA00022643"/>
    </source>
</evidence>
<dbReference type="EMBL" id="AEQO01000167">
    <property type="protein sequence ID" value="EFV03750.1"/>
    <property type="molecule type" value="Genomic_DNA"/>
</dbReference>
<dbReference type="STRING" id="888832.HMPREF9420_2119"/>
<accession>E6MRL8</accession>
<dbReference type="InterPro" id="IPR001094">
    <property type="entry name" value="Flavdoxin-like"/>
</dbReference>
<sequence length="196" mass="21321">MAFKKQLLLQPKHIKLKNALGHNQRKELKMNKTCVIYGSSTGTCQDLASRIASKLGVDSADVFDVSKVSADQLGAYQNFILGTSTWGAGDMQDDWFDGVKTIKEAGLSGKTVAIFGCGDSESYSDTFCSGMNELFNAVKEAGAKVVGQVSTDGYTYDDSEAVVDDHFVGLALDEVNEDDKTDERIDAWVKEIQPEL</sequence>
<evidence type="ECO:0000313" key="9">
    <source>
        <dbReference type="EMBL" id="EFV03750.1"/>
    </source>
</evidence>
<evidence type="ECO:0000256" key="6">
    <source>
        <dbReference type="ARBA" id="ARBA00022982"/>
    </source>
</evidence>
<dbReference type="HOGENOM" id="CLU_051402_1_0_10"/>
<keyword evidence="10" id="KW-1185">Reference proteome</keyword>
<comment type="cofactor">
    <cofactor evidence="1 7">
        <name>FMN</name>
        <dbReference type="ChEBI" id="CHEBI:58210"/>
    </cofactor>
</comment>
<dbReference type="PRINTS" id="PR00369">
    <property type="entry name" value="FLAVODOXIN"/>
</dbReference>
<comment type="caution">
    <text evidence="9">The sequence shown here is derived from an EMBL/GenBank/DDBJ whole genome shotgun (WGS) entry which is preliminary data.</text>
</comment>
<evidence type="ECO:0000256" key="7">
    <source>
        <dbReference type="PIRNR" id="PIRNR038996"/>
    </source>
</evidence>
<comment type="similarity">
    <text evidence="2 7">Belongs to the flavodoxin family.</text>
</comment>
<comment type="function">
    <text evidence="7">Low-potential electron donor to a number of redox enzymes.</text>
</comment>
<evidence type="ECO:0000259" key="8">
    <source>
        <dbReference type="PROSITE" id="PS50902"/>
    </source>
</evidence>
<keyword evidence="5 7" id="KW-0288">FMN</keyword>
<evidence type="ECO:0000256" key="1">
    <source>
        <dbReference type="ARBA" id="ARBA00001917"/>
    </source>
</evidence>
<dbReference type="InterPro" id="IPR029039">
    <property type="entry name" value="Flavoprotein-like_sf"/>
</dbReference>
<dbReference type="InterPro" id="IPR050619">
    <property type="entry name" value="Flavodoxin"/>
</dbReference>
<dbReference type="GO" id="GO:0010181">
    <property type="term" value="F:FMN binding"/>
    <property type="evidence" value="ECO:0007669"/>
    <property type="project" value="UniProtKB-UniRule"/>
</dbReference>
<dbReference type="Pfam" id="PF00258">
    <property type="entry name" value="Flavodoxin_1"/>
    <property type="match status" value="1"/>
</dbReference>
<dbReference type="InterPro" id="IPR010086">
    <property type="entry name" value="Flavodoxin_lc"/>
</dbReference>
<keyword evidence="4 7" id="KW-0285">Flavoprotein</keyword>
<protein>
    <recommendedName>
        <fullName evidence="7">Flavodoxin</fullName>
    </recommendedName>
</protein>
<keyword evidence="6 7" id="KW-0249">Electron transport</keyword>
<evidence type="ECO:0000313" key="10">
    <source>
        <dbReference type="Proteomes" id="UP000003874"/>
    </source>
</evidence>
<keyword evidence="3 7" id="KW-0813">Transport</keyword>
<dbReference type="Proteomes" id="UP000003874">
    <property type="component" value="Unassembled WGS sequence"/>
</dbReference>
<gene>
    <name evidence="9" type="primary">fldA</name>
    <name evidence="9" type="ORF">HMPREF9420_2119</name>
</gene>
<dbReference type="SUPFAM" id="SSF52218">
    <property type="entry name" value="Flavoproteins"/>
    <property type="match status" value="1"/>
</dbReference>
<dbReference type="PANTHER" id="PTHR42809">
    <property type="entry name" value="FLAVODOXIN 2"/>
    <property type="match status" value="1"/>
</dbReference>
<evidence type="ECO:0000256" key="2">
    <source>
        <dbReference type="ARBA" id="ARBA00005267"/>
    </source>
</evidence>
<feature type="domain" description="Flavodoxin-like" evidence="8">
    <location>
        <begin position="33"/>
        <end position="193"/>
    </location>
</feature>
<dbReference type="NCBIfam" id="NF006738">
    <property type="entry name" value="PRK09267.1-4"/>
    <property type="match status" value="1"/>
</dbReference>
<dbReference type="PANTHER" id="PTHR42809:SF1">
    <property type="entry name" value="FLAVODOXIN 1"/>
    <property type="match status" value="1"/>
</dbReference>
<name>E6MRL8_9BACT</name>
<dbReference type="Gene3D" id="3.40.50.360">
    <property type="match status" value="1"/>
</dbReference>